<sequence length="57" mass="6874">MPGLLDEYIERLRGGDIKTFLTYQDALIKNMANCRPSNWHWQPCMNSFWRIICKERI</sequence>
<dbReference type="AlphaFoldDB" id="A0A2X1QRD4"/>
<gene>
    <name evidence="1" type="ORF">NCTC12022_01408</name>
</gene>
<protein>
    <submittedName>
        <fullName evidence="1">Uncharacterized protein</fullName>
    </submittedName>
</protein>
<proteinExistence type="predicted"/>
<name>A0A2X1QRD4_9GAMM</name>
<dbReference type="Proteomes" id="UP000251942">
    <property type="component" value="Unassembled WGS sequence"/>
</dbReference>
<evidence type="ECO:0000313" key="1">
    <source>
        <dbReference type="EMBL" id="SPX60676.1"/>
    </source>
</evidence>
<organism evidence="1 2">
    <name type="scientific">Legionella feeleii</name>
    <dbReference type="NCBI Taxonomy" id="453"/>
    <lineage>
        <taxon>Bacteria</taxon>
        <taxon>Pseudomonadati</taxon>
        <taxon>Pseudomonadota</taxon>
        <taxon>Gammaproteobacteria</taxon>
        <taxon>Legionellales</taxon>
        <taxon>Legionellaceae</taxon>
        <taxon>Legionella</taxon>
    </lineage>
</organism>
<dbReference type="EMBL" id="UASS01000011">
    <property type="protein sequence ID" value="SPX60676.1"/>
    <property type="molecule type" value="Genomic_DNA"/>
</dbReference>
<accession>A0A2X1QRD4</accession>
<reference evidence="1 2" key="1">
    <citation type="submission" date="2018-06" db="EMBL/GenBank/DDBJ databases">
        <authorList>
            <consortium name="Pathogen Informatics"/>
            <person name="Doyle S."/>
        </authorList>
    </citation>
    <scope>NUCLEOTIDE SEQUENCE [LARGE SCALE GENOMIC DNA]</scope>
    <source>
        <strain evidence="1 2">NCTC12022</strain>
    </source>
</reference>
<evidence type="ECO:0000313" key="2">
    <source>
        <dbReference type="Proteomes" id="UP000251942"/>
    </source>
</evidence>